<keyword evidence="3 6" id="KW-0812">Transmembrane</keyword>
<dbReference type="PANTHER" id="PTHR30619">
    <property type="entry name" value="DNA INTERNALIZATION/COMPETENCE PROTEIN COMEC/REC2"/>
    <property type="match status" value="1"/>
</dbReference>
<gene>
    <name evidence="9" type="ORF">A3F83_16240</name>
</gene>
<dbReference type="Pfam" id="PF03772">
    <property type="entry name" value="Competence"/>
    <property type="match status" value="1"/>
</dbReference>
<evidence type="ECO:0008006" key="11">
    <source>
        <dbReference type="Google" id="ProtNLM"/>
    </source>
</evidence>
<feature type="transmembrane region" description="Helical" evidence="6">
    <location>
        <begin position="533"/>
        <end position="551"/>
    </location>
</feature>
<dbReference type="InterPro" id="IPR052159">
    <property type="entry name" value="Competence_DNA_uptake"/>
</dbReference>
<evidence type="ECO:0000256" key="3">
    <source>
        <dbReference type="ARBA" id="ARBA00022692"/>
    </source>
</evidence>
<accession>A0A1F5YNC4</accession>
<feature type="transmembrane region" description="Helical" evidence="6">
    <location>
        <begin position="352"/>
        <end position="369"/>
    </location>
</feature>
<dbReference type="Pfam" id="PF13567">
    <property type="entry name" value="DUF4131"/>
    <property type="match status" value="1"/>
</dbReference>
<feature type="non-terminal residue" evidence="9">
    <location>
        <position position="575"/>
    </location>
</feature>
<evidence type="ECO:0000256" key="1">
    <source>
        <dbReference type="ARBA" id="ARBA00004651"/>
    </source>
</evidence>
<keyword evidence="4 6" id="KW-1133">Transmembrane helix</keyword>
<feature type="transmembrane region" description="Helical" evidence="6">
    <location>
        <begin position="277"/>
        <end position="298"/>
    </location>
</feature>
<comment type="caution">
    <text evidence="9">The sequence shown here is derived from an EMBL/GenBank/DDBJ whole genome shotgun (WGS) entry which is preliminary data.</text>
</comment>
<sequence length="575" mass="63054">MNQPGAAHPELARGRLPALALAFLLAGGIYLARISSCASVVLLVLLAASFSARFFPVLRPFKSRLTNLSFSILLVLCGFVLLLLHDRLGSAENLSLPLDGQEAGLAGHLLGPPWTQSTAFYGDRLQFYFQTEAVLRPGETDWRTSDYRVIASLPEEGAPELSGNERLAFPASLEPPGGYSNPGGFDWREYLASGSILAEANIENSGEVRYLPDRPFGFRRLLEPGLLALDLRAALFSLHQRLYPVEEIRQVASAMLIGTRNQVPEKIRANFTASGTVHVLVVSVLHAGFIAAAVYFYLSLFWGRSWAAALITAAAVFLFALTSGANPPVLRAAIMCATVLLALPLQRPRSLLNSLAAAFAILLLIHPQWLFEAGFQLSFAAVAGIALLVPPLESRLNQRGWWRNPLKRWLARLALSSFAAQLAITPLVAWYFFRITPIAFVANLLIVPLAGVTVTCGFIADLAGLIWIAPARLIAWPAALSLRLMIFLTRWFAALPGASFEVAPPGVSDIFFFWLILYLLAEIISRRRTVAPLLLTALVWLNFQLWVPLALRQDNRLLVRFLDLGVTEAPVLHLP</sequence>
<feature type="domain" description="DUF4131" evidence="8">
    <location>
        <begin position="41"/>
        <end position="203"/>
    </location>
</feature>
<dbReference type="STRING" id="1817867.A3F83_16240"/>
<dbReference type="AlphaFoldDB" id="A0A1F5YNC4"/>
<feature type="transmembrane region" description="Helical" evidence="6">
    <location>
        <begin position="505"/>
        <end position="521"/>
    </location>
</feature>
<dbReference type="NCBIfam" id="TIGR00360">
    <property type="entry name" value="ComEC_N-term"/>
    <property type="match status" value="1"/>
</dbReference>
<feature type="transmembrane region" description="Helical" evidence="6">
    <location>
        <begin position="375"/>
        <end position="392"/>
    </location>
</feature>
<evidence type="ECO:0000259" key="7">
    <source>
        <dbReference type="Pfam" id="PF03772"/>
    </source>
</evidence>
<evidence type="ECO:0000256" key="5">
    <source>
        <dbReference type="ARBA" id="ARBA00023136"/>
    </source>
</evidence>
<feature type="domain" description="ComEC/Rec2-related protein" evidence="7">
    <location>
        <begin position="255"/>
        <end position="525"/>
    </location>
</feature>
<feature type="transmembrane region" description="Helical" evidence="6">
    <location>
        <begin position="439"/>
        <end position="466"/>
    </location>
</feature>
<feature type="transmembrane region" description="Helical" evidence="6">
    <location>
        <begin position="413"/>
        <end position="433"/>
    </location>
</feature>
<dbReference type="Proteomes" id="UP000179129">
    <property type="component" value="Unassembled WGS sequence"/>
</dbReference>
<proteinExistence type="predicted"/>
<feature type="transmembrane region" description="Helical" evidence="6">
    <location>
        <begin position="12"/>
        <end position="32"/>
    </location>
</feature>
<reference evidence="9 10" key="1">
    <citation type="journal article" date="2016" name="Nat. Commun.">
        <title>Thousands of microbial genomes shed light on interconnected biogeochemical processes in an aquifer system.</title>
        <authorList>
            <person name="Anantharaman K."/>
            <person name="Brown C.T."/>
            <person name="Hug L.A."/>
            <person name="Sharon I."/>
            <person name="Castelle C.J."/>
            <person name="Probst A.J."/>
            <person name="Thomas B.C."/>
            <person name="Singh A."/>
            <person name="Wilkins M.J."/>
            <person name="Karaoz U."/>
            <person name="Brodie E.L."/>
            <person name="Williams K.H."/>
            <person name="Hubbard S.S."/>
            <person name="Banfield J.F."/>
        </authorList>
    </citation>
    <scope>NUCLEOTIDE SEQUENCE [LARGE SCALE GENOMIC DNA]</scope>
</reference>
<keyword evidence="5 6" id="KW-0472">Membrane</keyword>
<feature type="transmembrane region" description="Helical" evidence="6">
    <location>
        <begin position="473"/>
        <end position="493"/>
    </location>
</feature>
<evidence type="ECO:0000256" key="4">
    <source>
        <dbReference type="ARBA" id="ARBA00022989"/>
    </source>
</evidence>
<dbReference type="EMBL" id="MFIX01000204">
    <property type="protein sequence ID" value="OGG01655.1"/>
    <property type="molecule type" value="Genomic_DNA"/>
</dbReference>
<protein>
    <recommendedName>
        <fullName evidence="11">ComEC/Rec2-related protein domain-containing protein</fullName>
    </recommendedName>
</protein>
<comment type="subcellular location">
    <subcellularLocation>
        <location evidence="1">Cell membrane</location>
        <topology evidence="1">Multi-pass membrane protein</topology>
    </subcellularLocation>
</comment>
<evidence type="ECO:0000259" key="8">
    <source>
        <dbReference type="Pfam" id="PF13567"/>
    </source>
</evidence>
<dbReference type="PANTHER" id="PTHR30619:SF1">
    <property type="entry name" value="RECOMBINATION PROTEIN 2"/>
    <property type="match status" value="1"/>
</dbReference>
<dbReference type="GO" id="GO:0005886">
    <property type="term" value="C:plasma membrane"/>
    <property type="evidence" value="ECO:0007669"/>
    <property type="project" value="UniProtKB-SubCell"/>
</dbReference>
<dbReference type="InterPro" id="IPR004477">
    <property type="entry name" value="ComEC_N"/>
</dbReference>
<evidence type="ECO:0000313" key="10">
    <source>
        <dbReference type="Proteomes" id="UP000179129"/>
    </source>
</evidence>
<organism evidence="9 10">
    <name type="scientific">Candidatus Glassbacteria bacterium RIFCSPLOWO2_12_FULL_58_11</name>
    <dbReference type="NCBI Taxonomy" id="1817867"/>
    <lineage>
        <taxon>Bacteria</taxon>
        <taxon>Candidatus Glassiibacteriota</taxon>
    </lineage>
</organism>
<evidence type="ECO:0000256" key="6">
    <source>
        <dbReference type="SAM" id="Phobius"/>
    </source>
</evidence>
<feature type="transmembrane region" description="Helical" evidence="6">
    <location>
        <begin position="305"/>
        <end position="322"/>
    </location>
</feature>
<name>A0A1F5YNC4_9BACT</name>
<evidence type="ECO:0000256" key="2">
    <source>
        <dbReference type="ARBA" id="ARBA00022475"/>
    </source>
</evidence>
<dbReference type="InterPro" id="IPR025405">
    <property type="entry name" value="DUF4131"/>
</dbReference>
<feature type="transmembrane region" description="Helical" evidence="6">
    <location>
        <begin position="38"/>
        <end position="58"/>
    </location>
</feature>
<feature type="transmembrane region" description="Helical" evidence="6">
    <location>
        <begin position="65"/>
        <end position="84"/>
    </location>
</feature>
<evidence type="ECO:0000313" key="9">
    <source>
        <dbReference type="EMBL" id="OGG01655.1"/>
    </source>
</evidence>
<keyword evidence="2" id="KW-1003">Cell membrane</keyword>